<protein>
    <submittedName>
        <fullName evidence="1">DUF5063 domain-containing protein</fullName>
    </submittedName>
</protein>
<dbReference type="Gene3D" id="1.20.120.1550">
    <property type="entry name" value="Protein of unknown function DUF5063"/>
    <property type="match status" value="1"/>
</dbReference>
<dbReference type="EMBL" id="JBHRTS010000007">
    <property type="protein sequence ID" value="MFC3195335.1"/>
    <property type="molecule type" value="Genomic_DNA"/>
</dbReference>
<keyword evidence="2" id="KW-1185">Reference proteome</keyword>
<name>A0ABV7JB34_9GAMM</name>
<dbReference type="InterPro" id="IPR038312">
    <property type="entry name" value="DUF5063_sf"/>
</dbReference>
<comment type="caution">
    <text evidence="1">The sequence shown here is derived from an EMBL/GenBank/DDBJ whole genome shotgun (WGS) entry which is preliminary data.</text>
</comment>
<organism evidence="1 2">
    <name type="scientific">Marinicella sediminis</name>
    <dbReference type="NCBI Taxonomy" id="1792834"/>
    <lineage>
        <taxon>Bacteria</taxon>
        <taxon>Pseudomonadati</taxon>
        <taxon>Pseudomonadota</taxon>
        <taxon>Gammaproteobacteria</taxon>
        <taxon>Lysobacterales</taxon>
        <taxon>Marinicellaceae</taxon>
        <taxon>Marinicella</taxon>
    </lineage>
</organism>
<dbReference type="InterPro" id="IPR032025">
    <property type="entry name" value="DUF5063"/>
</dbReference>
<evidence type="ECO:0000313" key="2">
    <source>
        <dbReference type="Proteomes" id="UP001595533"/>
    </source>
</evidence>
<gene>
    <name evidence="1" type="ORF">ACFODZ_13865</name>
</gene>
<dbReference type="RefSeq" id="WP_077411565.1">
    <property type="nucleotide sequence ID" value="NZ_JBHRTS010000007.1"/>
</dbReference>
<evidence type="ECO:0000313" key="1">
    <source>
        <dbReference type="EMBL" id="MFC3195335.1"/>
    </source>
</evidence>
<dbReference type="Proteomes" id="UP001595533">
    <property type="component" value="Unassembled WGS sequence"/>
</dbReference>
<proteinExistence type="predicted"/>
<dbReference type="Pfam" id="PF16702">
    <property type="entry name" value="DUF5063"/>
    <property type="match status" value="1"/>
</dbReference>
<reference evidence="2" key="1">
    <citation type="journal article" date="2019" name="Int. J. Syst. Evol. Microbiol.">
        <title>The Global Catalogue of Microorganisms (GCM) 10K type strain sequencing project: providing services to taxonomists for standard genome sequencing and annotation.</title>
        <authorList>
            <consortium name="The Broad Institute Genomics Platform"/>
            <consortium name="The Broad Institute Genome Sequencing Center for Infectious Disease"/>
            <person name="Wu L."/>
            <person name="Ma J."/>
        </authorList>
    </citation>
    <scope>NUCLEOTIDE SEQUENCE [LARGE SCALE GENOMIC DNA]</scope>
    <source>
        <strain evidence="2">KCTC 42953</strain>
    </source>
</reference>
<accession>A0ABV7JB34</accession>
<sequence length="154" mass="18157">MDYENHIKEFSSLAKEYCEWVENKKDKESDVYYLQVLLSKLYCWGIQLPGCEPSDLLYSDDMPSHDYNEITKYFNDFPYQYYSTVFNAEIVPSEEPVVGDIIDDLSDIYKDLKDGLWYLDQGSEIDAVFHWRTSLGSHWARHILGAMHALYCHE</sequence>